<reference evidence="3 4" key="1">
    <citation type="submission" date="2015-07" db="EMBL/GenBank/DDBJ databases">
        <title>Genome analysis of myxobacterium Chondromyces crocatus Cm c5 reveals a high potential for natural compound synthesis and the genetic basis for the loss of fruiting body formation.</title>
        <authorList>
            <person name="Zaburannyi N."/>
            <person name="Bunk B."/>
            <person name="Maier J."/>
            <person name="Overmann J."/>
            <person name="Mueller R."/>
        </authorList>
    </citation>
    <scope>NUCLEOTIDE SEQUENCE [LARGE SCALE GENOMIC DNA]</scope>
    <source>
        <strain evidence="3 4">Cm c5</strain>
    </source>
</reference>
<dbReference type="InterPro" id="IPR029021">
    <property type="entry name" value="Prot-tyrosine_phosphatase-like"/>
</dbReference>
<dbReference type="SMART" id="SM00195">
    <property type="entry name" value="DSPc"/>
    <property type="match status" value="1"/>
</dbReference>
<sequence>MPLPPSLRTALFTPYRLVFYPMIIARRAAAAVRPGADWRTWITPHLLLGGFLFPSDVEVLQRLGIGAVINVSHELIDPVMALRAAGIAYHHVACWDMSTPTLEDCDTGVRFLANRIERGERVYVHCASGVGRSVVLSACYLAIHDGMPVDEVLDRLQRLRPRIKLRPFQRAFIHEYVAWRRDRDAAAAVASPAAAPASAAATATASAATAPVTTSPAVVAAATTVGAAAEPLAEPTVLADG</sequence>
<dbReference type="Gene3D" id="3.90.190.10">
    <property type="entry name" value="Protein tyrosine phosphatase superfamily"/>
    <property type="match status" value="1"/>
</dbReference>
<dbReference type="AlphaFoldDB" id="A0A0K1EJ11"/>
<feature type="domain" description="Tyrosine-protein phosphatase" evidence="1">
    <location>
        <begin position="38"/>
        <end position="185"/>
    </location>
</feature>
<keyword evidence="4" id="KW-1185">Reference proteome</keyword>
<name>A0A0K1EJ11_CHOCO</name>
<evidence type="ECO:0008006" key="5">
    <source>
        <dbReference type="Google" id="ProtNLM"/>
    </source>
</evidence>
<dbReference type="Proteomes" id="UP000067626">
    <property type="component" value="Chromosome"/>
</dbReference>
<dbReference type="InterPro" id="IPR020422">
    <property type="entry name" value="TYR_PHOSPHATASE_DUAL_dom"/>
</dbReference>
<evidence type="ECO:0000259" key="1">
    <source>
        <dbReference type="PROSITE" id="PS50054"/>
    </source>
</evidence>
<dbReference type="InterPro" id="IPR003595">
    <property type="entry name" value="Tyr_Pase_cat"/>
</dbReference>
<dbReference type="KEGG" id="ccro:CMC5_050160"/>
<dbReference type="InterPro" id="IPR000387">
    <property type="entry name" value="Tyr_Pase_dom"/>
</dbReference>
<dbReference type="EMBL" id="CP012159">
    <property type="protein sequence ID" value="AKT40861.1"/>
    <property type="molecule type" value="Genomic_DNA"/>
</dbReference>
<dbReference type="PROSITE" id="PS50056">
    <property type="entry name" value="TYR_PHOSPHATASE_2"/>
    <property type="match status" value="1"/>
</dbReference>
<dbReference type="SMART" id="SM00404">
    <property type="entry name" value="PTPc_motif"/>
    <property type="match status" value="1"/>
</dbReference>
<proteinExistence type="predicted"/>
<dbReference type="FunFam" id="3.90.190.10:FF:000157">
    <property type="entry name" value="Protein-tyrosine phosphatase"/>
    <property type="match status" value="1"/>
</dbReference>
<evidence type="ECO:0000313" key="3">
    <source>
        <dbReference type="EMBL" id="AKT40861.1"/>
    </source>
</evidence>
<organism evidence="3 4">
    <name type="scientific">Chondromyces crocatus</name>
    <dbReference type="NCBI Taxonomy" id="52"/>
    <lineage>
        <taxon>Bacteria</taxon>
        <taxon>Pseudomonadati</taxon>
        <taxon>Myxococcota</taxon>
        <taxon>Polyangia</taxon>
        <taxon>Polyangiales</taxon>
        <taxon>Polyangiaceae</taxon>
        <taxon>Chondromyces</taxon>
    </lineage>
</organism>
<accession>A0A0K1EJ11</accession>
<evidence type="ECO:0000259" key="2">
    <source>
        <dbReference type="PROSITE" id="PS50056"/>
    </source>
</evidence>
<gene>
    <name evidence="3" type="ORF">CMC5_050160</name>
</gene>
<dbReference type="Pfam" id="PF22785">
    <property type="entry name" value="Tc-R-P"/>
    <property type="match status" value="1"/>
</dbReference>
<protein>
    <recommendedName>
        <fullName evidence="5">Protein phosphatase</fullName>
    </recommendedName>
</protein>
<dbReference type="STRING" id="52.CMC5_050160"/>
<feature type="domain" description="Tyrosine specific protein phosphatases" evidence="2">
    <location>
        <begin position="103"/>
        <end position="171"/>
    </location>
</feature>
<dbReference type="PROSITE" id="PS50054">
    <property type="entry name" value="TYR_PHOSPHATASE_DUAL"/>
    <property type="match status" value="1"/>
</dbReference>
<dbReference type="PANTHER" id="PTHR46274">
    <property type="entry name" value="PHOSPHATIDYLINOSITOL PHOSPHATASE"/>
    <property type="match status" value="1"/>
</dbReference>
<dbReference type="PANTHER" id="PTHR46274:SF6">
    <property type="entry name" value="TYR_PHOSPHATASE_2 DOMAIN-CONTAINING PROTEIN"/>
    <property type="match status" value="1"/>
</dbReference>
<dbReference type="RefSeq" id="WP_063796342.1">
    <property type="nucleotide sequence ID" value="NZ_CP012159.1"/>
</dbReference>
<evidence type="ECO:0000313" key="4">
    <source>
        <dbReference type="Proteomes" id="UP000067626"/>
    </source>
</evidence>
<dbReference type="SUPFAM" id="SSF52799">
    <property type="entry name" value="(Phosphotyrosine protein) phosphatases II"/>
    <property type="match status" value="1"/>
</dbReference>